<proteinExistence type="predicted"/>
<sequence length="129" mass="14648">MSRKFINASTSSTETETKAYGQWSSQRELAAIEGTIEFHTFETKRGGVTSAWNKIFGKVNKVDGHLKQLSDNAIKNRISKLIEDVHVKPRNPMFLIWLQVILRSMQVAWGKASMSRGSSTTTREFWLAN</sequence>
<name>A0A8H7RAX2_9FUNG</name>
<reference evidence="1" key="1">
    <citation type="submission" date="2020-12" db="EMBL/GenBank/DDBJ databases">
        <title>Metabolic potential, ecology and presence of endohyphal bacteria is reflected in genomic diversity of Mucoromycotina.</title>
        <authorList>
            <person name="Muszewska A."/>
            <person name="Okrasinska A."/>
            <person name="Steczkiewicz K."/>
            <person name="Drgas O."/>
            <person name="Orlowska M."/>
            <person name="Perlinska-Lenart U."/>
            <person name="Aleksandrzak-Piekarczyk T."/>
            <person name="Szatraj K."/>
            <person name="Zielenkiewicz U."/>
            <person name="Pilsyk S."/>
            <person name="Malc E."/>
            <person name="Mieczkowski P."/>
            <person name="Kruszewska J.S."/>
            <person name="Biernat P."/>
            <person name="Pawlowska J."/>
        </authorList>
    </citation>
    <scope>NUCLEOTIDE SEQUENCE</scope>
    <source>
        <strain evidence="1">WA0000017839</strain>
    </source>
</reference>
<dbReference type="AlphaFoldDB" id="A0A8H7RAX2"/>
<keyword evidence="2" id="KW-1185">Reference proteome</keyword>
<organism evidence="1 2">
    <name type="scientific">Mucor saturninus</name>
    <dbReference type="NCBI Taxonomy" id="64648"/>
    <lineage>
        <taxon>Eukaryota</taxon>
        <taxon>Fungi</taxon>
        <taxon>Fungi incertae sedis</taxon>
        <taxon>Mucoromycota</taxon>
        <taxon>Mucoromycotina</taxon>
        <taxon>Mucoromycetes</taxon>
        <taxon>Mucorales</taxon>
        <taxon>Mucorineae</taxon>
        <taxon>Mucoraceae</taxon>
        <taxon>Mucor</taxon>
    </lineage>
</organism>
<evidence type="ECO:0000313" key="1">
    <source>
        <dbReference type="EMBL" id="KAG2207393.1"/>
    </source>
</evidence>
<dbReference type="OrthoDB" id="2290700at2759"/>
<protein>
    <submittedName>
        <fullName evidence="1">Uncharacterized protein</fullName>
    </submittedName>
</protein>
<accession>A0A8H7RAX2</accession>
<dbReference type="Proteomes" id="UP000603453">
    <property type="component" value="Unassembled WGS sequence"/>
</dbReference>
<gene>
    <name evidence="1" type="ORF">INT47_006868</name>
</gene>
<evidence type="ECO:0000313" key="2">
    <source>
        <dbReference type="Proteomes" id="UP000603453"/>
    </source>
</evidence>
<dbReference type="EMBL" id="JAEPRD010000025">
    <property type="protein sequence ID" value="KAG2207393.1"/>
    <property type="molecule type" value="Genomic_DNA"/>
</dbReference>
<comment type="caution">
    <text evidence="1">The sequence shown here is derived from an EMBL/GenBank/DDBJ whole genome shotgun (WGS) entry which is preliminary data.</text>
</comment>